<sequence length="242" mass="26323">MTRPSSRFLTGAEIDAAAGWEFRPIEHASERFAAKLRAQALEEEQSRHVQERQAGLAEGHAKGHAEGYAEGFTQGHAQATLEGQRLITEHIEGQARTVTESFASIFESAQTQLAAQEQIMARGVLDLACELARQVVRHELSSNPNALQPVVREALSMLSLDCKAALVRLNPVDAEVMADMFAAEFPHLVLSLHPDSSVTRGGCLVEATGTVVDATVERRWMRALANLGLESAWEVEGDDGID</sequence>
<evidence type="ECO:0000256" key="6">
    <source>
        <dbReference type="ARBA" id="ARBA00022490"/>
    </source>
</evidence>
<evidence type="ECO:0000256" key="8">
    <source>
        <dbReference type="ARBA" id="ARBA00022927"/>
    </source>
</evidence>
<keyword evidence="12" id="KW-0282">Flagellum</keyword>
<dbReference type="AlphaFoldDB" id="A0A515ETQ9"/>
<name>A0A515ETQ9_9BURK</name>
<dbReference type="GO" id="GO:0071973">
    <property type="term" value="P:bacterial-type flagellum-dependent cell motility"/>
    <property type="evidence" value="ECO:0007669"/>
    <property type="project" value="InterPro"/>
</dbReference>
<dbReference type="InterPro" id="IPR051472">
    <property type="entry name" value="T3SS_Stator/FliH"/>
</dbReference>
<keyword evidence="5" id="KW-0813">Transport</keyword>
<evidence type="ECO:0000256" key="3">
    <source>
        <dbReference type="ARBA" id="ARBA00006602"/>
    </source>
</evidence>
<dbReference type="PRINTS" id="PR01003">
    <property type="entry name" value="FLGFLIH"/>
</dbReference>
<feature type="region of interest" description="Disordered" evidence="10">
    <location>
        <begin position="43"/>
        <end position="64"/>
    </location>
</feature>
<accession>A0A515ETQ9</accession>
<evidence type="ECO:0000256" key="5">
    <source>
        <dbReference type="ARBA" id="ARBA00022448"/>
    </source>
</evidence>
<evidence type="ECO:0000256" key="7">
    <source>
        <dbReference type="ARBA" id="ARBA00022795"/>
    </source>
</evidence>
<reference evidence="13" key="1">
    <citation type="submission" date="2019-02" db="EMBL/GenBank/DDBJ databases">
        <title>Complete genome sequence of Rhodoferax sp. Gr-4.</title>
        <authorList>
            <person name="Jin L."/>
        </authorList>
    </citation>
    <scope>NUCLEOTIDE SEQUENCE [LARGE SCALE GENOMIC DNA]</scope>
    <source>
        <strain evidence="13">Gr-4</strain>
    </source>
</reference>
<evidence type="ECO:0000313" key="13">
    <source>
        <dbReference type="Proteomes" id="UP000317365"/>
    </source>
</evidence>
<dbReference type="PANTHER" id="PTHR34982">
    <property type="entry name" value="YOP PROTEINS TRANSLOCATION PROTEIN L"/>
    <property type="match status" value="1"/>
</dbReference>
<dbReference type="Pfam" id="PF02108">
    <property type="entry name" value="FliH"/>
    <property type="match status" value="1"/>
</dbReference>
<keyword evidence="13" id="KW-1185">Reference proteome</keyword>
<keyword evidence="12" id="KW-0966">Cell projection</keyword>
<organism evidence="12 13">
    <name type="scientific">Rhodoferax aquaticus</name>
    <dbReference type="NCBI Taxonomy" id="2527691"/>
    <lineage>
        <taxon>Bacteria</taxon>
        <taxon>Pseudomonadati</taxon>
        <taxon>Pseudomonadota</taxon>
        <taxon>Betaproteobacteria</taxon>
        <taxon>Burkholderiales</taxon>
        <taxon>Comamonadaceae</taxon>
        <taxon>Rhodoferax</taxon>
    </lineage>
</organism>
<comment type="similarity">
    <text evidence="3">Belongs to the FliH family.</text>
</comment>
<dbReference type="GO" id="GO:0044781">
    <property type="term" value="P:bacterial-type flagellum organization"/>
    <property type="evidence" value="ECO:0007669"/>
    <property type="project" value="UniProtKB-KW"/>
</dbReference>
<comment type="subcellular location">
    <subcellularLocation>
        <location evidence="2">Cytoplasm</location>
    </subcellularLocation>
</comment>
<dbReference type="PANTHER" id="PTHR34982:SF1">
    <property type="entry name" value="FLAGELLAR ASSEMBLY PROTEIN FLIH"/>
    <property type="match status" value="1"/>
</dbReference>
<dbReference type="EMBL" id="CP036282">
    <property type="protein sequence ID" value="QDL56067.1"/>
    <property type="molecule type" value="Genomic_DNA"/>
</dbReference>
<dbReference type="RefSeq" id="WP_142813340.1">
    <property type="nucleotide sequence ID" value="NZ_CP036282.1"/>
</dbReference>
<comment type="function">
    <text evidence="1">Needed for flagellar regrowth and assembly.</text>
</comment>
<keyword evidence="12" id="KW-0969">Cilium</keyword>
<dbReference type="GO" id="GO:0015031">
    <property type="term" value="P:protein transport"/>
    <property type="evidence" value="ECO:0007669"/>
    <property type="project" value="UniProtKB-KW"/>
</dbReference>
<dbReference type="GO" id="GO:0003774">
    <property type="term" value="F:cytoskeletal motor activity"/>
    <property type="evidence" value="ECO:0007669"/>
    <property type="project" value="InterPro"/>
</dbReference>
<evidence type="ECO:0000256" key="2">
    <source>
        <dbReference type="ARBA" id="ARBA00004496"/>
    </source>
</evidence>
<keyword evidence="9" id="KW-1006">Bacterial flagellum protein export</keyword>
<proteinExistence type="inferred from homology"/>
<dbReference type="GO" id="GO:0005829">
    <property type="term" value="C:cytosol"/>
    <property type="evidence" value="ECO:0007669"/>
    <property type="project" value="TreeGrafter"/>
</dbReference>
<dbReference type="InterPro" id="IPR018035">
    <property type="entry name" value="Flagellar_FliH/T3SS_HrpE"/>
</dbReference>
<feature type="domain" description="Flagellar assembly protein FliH/Type III secretion system HrpE" evidence="11">
    <location>
        <begin position="99"/>
        <end position="222"/>
    </location>
</feature>
<evidence type="ECO:0000256" key="9">
    <source>
        <dbReference type="ARBA" id="ARBA00023225"/>
    </source>
</evidence>
<dbReference type="GO" id="GO:0009288">
    <property type="term" value="C:bacterial-type flagellum"/>
    <property type="evidence" value="ECO:0007669"/>
    <property type="project" value="InterPro"/>
</dbReference>
<evidence type="ECO:0000256" key="1">
    <source>
        <dbReference type="ARBA" id="ARBA00003041"/>
    </source>
</evidence>
<keyword evidence="6" id="KW-0963">Cytoplasm</keyword>
<dbReference type="KEGG" id="rhg:EXZ61_18940"/>
<dbReference type="InterPro" id="IPR000563">
    <property type="entry name" value="Flag_FliH"/>
</dbReference>
<evidence type="ECO:0000256" key="10">
    <source>
        <dbReference type="SAM" id="MobiDB-lite"/>
    </source>
</evidence>
<dbReference type="Proteomes" id="UP000317365">
    <property type="component" value="Chromosome"/>
</dbReference>
<gene>
    <name evidence="12" type="ORF">EXZ61_18940</name>
</gene>
<evidence type="ECO:0000256" key="4">
    <source>
        <dbReference type="ARBA" id="ARBA00016507"/>
    </source>
</evidence>
<evidence type="ECO:0000313" key="12">
    <source>
        <dbReference type="EMBL" id="QDL56067.1"/>
    </source>
</evidence>
<keyword evidence="7" id="KW-1005">Bacterial flagellum biogenesis</keyword>
<reference evidence="13" key="2">
    <citation type="journal article" date="2020" name="Int. J. Syst. Evol. Microbiol.">
        <title>Genomic insights into a novel species Rhodoferax aquaticus sp. nov., isolated from freshwater.</title>
        <authorList>
            <person name="Li T."/>
            <person name="Zhuo Y."/>
            <person name="Jin C.Z."/>
            <person name="Wu X."/>
            <person name="Ko S.R."/>
            <person name="Jin F.J."/>
            <person name="Ahn C.Y."/>
            <person name="Oh H.M."/>
            <person name="Lee H.G."/>
            <person name="Jin L."/>
        </authorList>
    </citation>
    <scope>NUCLEOTIDE SEQUENCE [LARGE SCALE GENOMIC DNA]</scope>
    <source>
        <strain evidence="13">Gr-4</strain>
    </source>
</reference>
<protein>
    <recommendedName>
        <fullName evidence="4">Flagellar assembly protein FliH</fullName>
    </recommendedName>
</protein>
<evidence type="ECO:0000259" key="11">
    <source>
        <dbReference type="Pfam" id="PF02108"/>
    </source>
</evidence>
<keyword evidence="8" id="KW-0653">Protein transport</keyword>